<feature type="compositionally biased region" description="Basic and acidic residues" evidence="1">
    <location>
        <begin position="1748"/>
        <end position="1764"/>
    </location>
</feature>
<keyword evidence="2" id="KW-0732">Signal</keyword>
<feature type="compositionally biased region" description="Basic and acidic residues" evidence="1">
    <location>
        <begin position="1927"/>
        <end position="1937"/>
    </location>
</feature>
<feature type="signal peptide" evidence="2">
    <location>
        <begin position="1"/>
        <end position="16"/>
    </location>
</feature>
<feature type="region of interest" description="Disordered" evidence="1">
    <location>
        <begin position="1900"/>
        <end position="1937"/>
    </location>
</feature>
<feature type="compositionally biased region" description="Basic and acidic residues" evidence="1">
    <location>
        <begin position="2347"/>
        <end position="2367"/>
    </location>
</feature>
<feature type="compositionally biased region" description="Acidic residues" evidence="1">
    <location>
        <begin position="1502"/>
        <end position="1518"/>
    </location>
</feature>
<feature type="compositionally biased region" description="Acidic residues" evidence="1">
    <location>
        <begin position="1597"/>
        <end position="1607"/>
    </location>
</feature>
<feature type="compositionally biased region" description="Polar residues" evidence="1">
    <location>
        <begin position="20"/>
        <end position="32"/>
    </location>
</feature>
<evidence type="ECO:0000256" key="1">
    <source>
        <dbReference type="SAM" id="MobiDB-lite"/>
    </source>
</evidence>
<feature type="region of interest" description="Disordered" evidence="1">
    <location>
        <begin position="1821"/>
        <end position="1848"/>
    </location>
</feature>
<dbReference type="Proteomes" id="UP000829291">
    <property type="component" value="Chromosome 1"/>
</dbReference>
<protein>
    <submittedName>
        <fullName evidence="4">Uncharacterized protein LOC124296619</fullName>
    </submittedName>
</protein>
<evidence type="ECO:0000313" key="3">
    <source>
        <dbReference type="Proteomes" id="UP000829291"/>
    </source>
</evidence>
<feature type="compositionally biased region" description="Basic and acidic residues" evidence="1">
    <location>
        <begin position="1648"/>
        <end position="1659"/>
    </location>
</feature>
<feature type="compositionally biased region" description="Basic residues" evidence="1">
    <location>
        <begin position="247"/>
        <end position="260"/>
    </location>
</feature>
<feature type="region of interest" description="Disordered" evidence="1">
    <location>
        <begin position="20"/>
        <end position="106"/>
    </location>
</feature>
<feature type="compositionally biased region" description="Acidic residues" evidence="1">
    <location>
        <begin position="1736"/>
        <end position="1747"/>
    </location>
</feature>
<feature type="compositionally biased region" description="Low complexity" evidence="1">
    <location>
        <begin position="1984"/>
        <end position="1997"/>
    </location>
</feature>
<feature type="chain" id="PRO_5047160450" evidence="2">
    <location>
        <begin position="17"/>
        <end position="2389"/>
    </location>
</feature>
<feature type="compositionally biased region" description="Basic and acidic residues" evidence="1">
    <location>
        <begin position="1465"/>
        <end position="1474"/>
    </location>
</feature>
<feature type="region of interest" description="Disordered" evidence="1">
    <location>
        <begin position="2317"/>
        <end position="2373"/>
    </location>
</feature>
<feature type="compositionally biased region" description="Basic and acidic residues" evidence="1">
    <location>
        <begin position="34"/>
        <end position="47"/>
    </location>
</feature>
<feature type="compositionally biased region" description="Polar residues" evidence="1">
    <location>
        <begin position="2097"/>
        <end position="2108"/>
    </location>
</feature>
<sequence length="2389" mass="270391">MIQKVVWCLFFLSVLSVNHCSPSSSDARSLTTEGKAESDEPSVHPDLEPSASESISEDVALEDSEDDPPGPPDHVIPYSEHEDPAEVPTRPKYVAPGAWAKPDPKKNIPLDFVPTKSLAQVRGTHTVKVLPQSAAIEEAETAEERENAPRLRQVVSNKKTNTIYTEEGYEDSAYDHAGHVRDADFHEGYAKKLHDQRHSKARSGADGKRKPKKGNLRSEALEPKLQEFEEFNDDYSDEPPPKENSKAKKSSRKKKKKKKNKFPEDELSRPDVNPKIVAENEIERLEDDLGRENEEAEKGSEKDLLRGEIENNQNLNSNAQISEYGADENNDSSNSRPQESVYNLQGDITTVTYESLNSPQPIITEAPTTANYGDVFWKYYSTSATPYNADPSTTLTAFNSHGPYLLYSDNAGVVLPIQDTVPIQNGHQPVNPNAIPKQEYGIVNDQIANPRSGEDYLSFVNFGDPATWGYSAMNVPVKSVVQTTPSHYDDISLYSTPTYSLITNSRKPYDYGKYSLPTDSSAWEKMYLESAKKAAERHQNYDPASSTASHSSSATKHHNQAIGREDLTGNNPLASASDNGKGTSVRVYSPDSKYAKMLNFVTSQQNRKYNGKKSESANVEDFTIMKPPAVSTSVYSDFTLNLYPNVAGYSTITQESEAAKEGNGKKFNANKNSVKHNGLVQVIGLESPAFHGGAPPGVDRKRLFPASKLLPPPPNGRDNYAEQIGYYKPANHADPLYVPRNRRSSRHPRSVDETALSEEKIADFVIAHEISKRFNFTVENDKGSTEHRDIEGARKATMRRKRNLVRENSQTVTEDSLTLAEELFLSESKERDGFLRNDRSRNGSDHEDLLNASHKIASDVIDEEIEARFEDEDDDAVKEGEVREEEPEYEDEDENEDEKARREELVEIDDPDLDYLDEIQDVNEIVNYPTTTVASIDHQKYPFYKNSKVSSLSPLQYIINPEQIPRKTFGGMEFYDSRDRYVECEGVDPSLDEVLPEEEEPVPNRGPKENLPRLRGLGDKLDCYKAKYFGQNPFDSPLFFEKQITQPTRPTELDPVKFAARIAELPELDEKHPAQSRKPETITIKRMDSGRRRVKNRNQAKAISVKSSVQPRTRKRNNTNNAKLIESLNKKPQRDPRRNRNRRPAQILEPTAMQTAETKSVTPYETEVYEDVMGTIKNMASLYEFLGTPTVPTSMEATIVSPNAGHTPGATSPKKVKTSNRVPIPNGKREQGFYPMGVTASPSDESIVGLLPPPQLVNKPKLRPYRTNKVSYNTRVRTERPVRDDDQKIIGYFRTVTVHKRSLDNRRGSPGDPEMNASKHIVKVRGKRNGNPSAVFATTASPRLKRKRKTNLDASAATMTTTTEEPVTRKNRPAYVVRTRSRNSKDETSTERHGEFTTAQRNSAVIDGRRKEPRYTEIVRKRTQTVASTTSTPSSEQLPESKSTEALTNPDMIGTLSEQVAKPGEIHESVDTMPRKRKTRVGNAESSDEIYEAGTTDLEPERIEENDESPENYEEENATVEPEKIVRKYDVHEDVQEETTPSVMDFAKPTRTFGHGNFDSFFKTDGSGFGDGFNVKPKSGRSESEVMNTRNEKSNEEQVDGEDEDHDVDPKNDSYEEEESSDEESPKYSSDTKQYSDSSDESADNSESEEKNSPQKDSEMTFFRYNSRPSSPFESFEDEKFSDLGPRINKPAFYHPSFQDIKDERFFFDDSDEDEKDQADESSENGKFTFGRYHDEEDDEEDAAEEDYSAHSSEKYEYPWEKRERLAEERRKERDMLRKMIGYSSIHDDDEFDEEERKASSSKKNEKFTYPWERYEVPSKNYKKNLRRNKGHDNEEVGSENRPVAKFSSKYSSNQFKLPFSNSAPITTAEPKKIRESVLKFLKEADKASSVEPTVAFETDISTTGKPAPTVNTPVSTTEKMVSSEPVHSDLKNTKRVSDSKIIPENITTAPRLVIRYKATPVRDRPTLRPSLKSATEAPAMSKTQTTSTSTTTTTTTRRPSRLKGRANTARRTPFYRSQEHQITTSTVLPRARWTSTTTTTTEKPGKLLPRTPGRFVVRKRVNSKDAPNLSQSQEVPQKSTTSTTVLSRRRKRPTVDTRTPTRSNTVEKISHTTKRPTSTVVEDRDTEDPKPTSRTFEHRSRVSKEEIITKTSFPNRDATFGTLTNKNTDKANNFENDNLKSKKAHSSVPGRTKNLSDSTNSEDDSPGKNESVETFSETMEETPEHFYRMKVTLDKDGKKRTSISIIPKDPTVGPSALEDELHLKRAKMEELKRKKNQGYKKFDEVKTQNAESDADIDSSLRDDSFVMGQLLLKMPPQLGEIKETDNRRKEFTNTEETPGTVYEDSSTEKERMKQNREDDKDEEDVKPLTVNYIRDPSQRHYYYIEDKK</sequence>
<feature type="compositionally biased region" description="Acidic residues" evidence="1">
    <location>
        <begin position="867"/>
        <end position="897"/>
    </location>
</feature>
<proteinExistence type="predicted"/>
<feature type="compositionally biased region" description="Acidic residues" evidence="1">
    <location>
        <begin position="55"/>
        <end position="68"/>
    </location>
</feature>
<feature type="compositionally biased region" description="Low complexity" evidence="1">
    <location>
        <begin position="544"/>
        <end position="554"/>
    </location>
</feature>
<feature type="compositionally biased region" description="Basic and acidic residues" evidence="1">
    <location>
        <begin position="1068"/>
        <end position="1091"/>
    </location>
</feature>
<feature type="compositionally biased region" description="Polar residues" evidence="1">
    <location>
        <begin position="2162"/>
        <end position="2177"/>
    </location>
</feature>
<feature type="compositionally biased region" description="Basic and acidic residues" evidence="1">
    <location>
        <begin position="1383"/>
        <end position="1395"/>
    </location>
</feature>
<feature type="region of interest" description="Disordered" evidence="1">
    <location>
        <begin position="1203"/>
        <end position="1235"/>
    </location>
</feature>
<feature type="region of interest" description="Disordered" evidence="1">
    <location>
        <begin position="534"/>
        <end position="587"/>
    </location>
</feature>
<feature type="compositionally biased region" description="Basic and acidic residues" evidence="1">
    <location>
        <begin position="1580"/>
        <end position="1596"/>
    </location>
</feature>
<dbReference type="RefSeq" id="XP_046602632.1">
    <property type="nucleotide sequence ID" value="XM_046746676.1"/>
</dbReference>
<feature type="compositionally biased region" description="Polar residues" evidence="1">
    <location>
        <begin position="1900"/>
        <end position="1921"/>
    </location>
</feature>
<feature type="compositionally biased region" description="Basic residues" evidence="1">
    <location>
        <begin position="1821"/>
        <end position="1830"/>
    </location>
</feature>
<accession>A0ABM3GQS4</accession>
<feature type="compositionally biased region" description="Polar residues" evidence="1">
    <location>
        <begin position="2069"/>
        <end position="2079"/>
    </location>
</feature>
<feature type="region of interest" description="Disordered" evidence="1">
    <location>
        <begin position="1067"/>
        <end position="1158"/>
    </location>
</feature>
<feature type="compositionally biased region" description="Basic and acidic residues" evidence="1">
    <location>
        <begin position="1521"/>
        <end position="1534"/>
    </location>
</feature>
<feature type="compositionally biased region" description="Basic and acidic residues" evidence="1">
    <location>
        <begin position="281"/>
        <end position="309"/>
    </location>
</feature>
<evidence type="ECO:0000313" key="4">
    <source>
        <dbReference type="RefSeq" id="XP_046602632.1"/>
    </source>
</evidence>
<feature type="compositionally biased region" description="Polar residues" evidence="1">
    <location>
        <begin position="1424"/>
        <end position="1447"/>
    </location>
</feature>
<keyword evidence="3" id="KW-1185">Reference proteome</keyword>
<feature type="region of interest" description="Disordered" evidence="1">
    <location>
        <begin position="731"/>
        <end position="754"/>
    </location>
</feature>
<reference evidence="4" key="1">
    <citation type="submission" date="2025-08" db="UniProtKB">
        <authorList>
            <consortium name="RefSeq"/>
        </authorList>
    </citation>
    <scope>IDENTIFICATION</scope>
    <source>
        <tissue evidence="4">Thorax and Abdomen</tissue>
    </source>
</reference>
<feature type="region of interest" description="Disordered" evidence="1">
    <location>
        <begin position="1704"/>
        <end position="1764"/>
    </location>
</feature>
<feature type="region of interest" description="Disordered" evidence="1">
    <location>
        <begin position="867"/>
        <end position="904"/>
    </location>
</feature>
<feature type="compositionally biased region" description="Basic and acidic residues" evidence="1">
    <location>
        <begin position="185"/>
        <end position="208"/>
    </location>
</feature>
<gene>
    <name evidence="4" type="primary">LOC124296619</name>
</gene>
<feature type="region of interest" description="Disordered" evidence="1">
    <location>
        <begin position="1965"/>
        <end position="2224"/>
    </location>
</feature>
<feature type="compositionally biased region" description="Basic and acidic residues" evidence="1">
    <location>
        <begin position="1128"/>
        <end position="1138"/>
    </location>
</feature>
<feature type="compositionally biased region" description="Acidic residues" evidence="1">
    <location>
        <begin position="1709"/>
        <end position="1723"/>
    </location>
</feature>
<organism evidence="3 4">
    <name type="scientific">Neodiprion lecontei</name>
    <name type="common">Redheaded pine sawfly</name>
    <dbReference type="NCBI Taxonomy" id="441921"/>
    <lineage>
        <taxon>Eukaryota</taxon>
        <taxon>Metazoa</taxon>
        <taxon>Ecdysozoa</taxon>
        <taxon>Arthropoda</taxon>
        <taxon>Hexapoda</taxon>
        <taxon>Insecta</taxon>
        <taxon>Pterygota</taxon>
        <taxon>Neoptera</taxon>
        <taxon>Endopterygota</taxon>
        <taxon>Hymenoptera</taxon>
        <taxon>Tenthredinoidea</taxon>
        <taxon>Diprionidae</taxon>
        <taxon>Diprioninae</taxon>
        <taxon>Neodiprion</taxon>
    </lineage>
</organism>
<name>A0ABM3GQS4_NEOLC</name>
<feature type="compositionally biased region" description="Acidic residues" evidence="1">
    <location>
        <begin position="228"/>
        <end position="237"/>
    </location>
</feature>
<feature type="compositionally biased region" description="Polar residues" evidence="1">
    <location>
        <begin position="1099"/>
        <end position="1111"/>
    </location>
</feature>
<feature type="region of interest" description="Disordered" evidence="1">
    <location>
        <begin position="1783"/>
        <end position="1805"/>
    </location>
</feature>
<feature type="region of interest" description="Disordered" evidence="1">
    <location>
        <begin position="2281"/>
        <end position="2300"/>
    </location>
</feature>
<feature type="compositionally biased region" description="Polar residues" evidence="1">
    <location>
        <begin position="568"/>
        <end position="582"/>
    </location>
</feature>
<feature type="compositionally biased region" description="Basic and acidic residues" evidence="1">
    <location>
        <begin position="2321"/>
        <end position="2333"/>
    </location>
</feature>
<dbReference type="GeneID" id="124296619"/>
<feature type="region of interest" description="Disordered" evidence="1">
    <location>
        <begin position="1377"/>
        <end position="1451"/>
    </location>
</feature>
<feature type="compositionally biased region" description="Acidic residues" evidence="1">
    <location>
        <begin position="1638"/>
        <end position="1647"/>
    </location>
</feature>
<feature type="region of interest" description="Disordered" evidence="1">
    <location>
        <begin position="1465"/>
        <end position="1679"/>
    </location>
</feature>
<feature type="compositionally biased region" description="Basic and acidic residues" evidence="1">
    <location>
        <begin position="1795"/>
        <end position="1805"/>
    </location>
</feature>
<feature type="region of interest" description="Disordered" evidence="1">
    <location>
        <begin position="185"/>
        <end position="318"/>
    </location>
</feature>
<feature type="compositionally biased region" description="Basic and acidic residues" evidence="1">
    <location>
        <begin position="2122"/>
        <end position="2149"/>
    </location>
</feature>
<evidence type="ECO:0000256" key="2">
    <source>
        <dbReference type="SAM" id="SignalP"/>
    </source>
</evidence>
<feature type="compositionally biased region" description="Basic and acidic residues" evidence="1">
    <location>
        <begin position="1407"/>
        <end position="1420"/>
    </location>
</feature>